<evidence type="ECO:0000256" key="1">
    <source>
        <dbReference type="SAM" id="MobiDB-lite"/>
    </source>
</evidence>
<dbReference type="Proteomes" id="UP000619835">
    <property type="component" value="Unassembled WGS sequence"/>
</dbReference>
<feature type="region of interest" description="Disordered" evidence="1">
    <location>
        <begin position="149"/>
        <end position="196"/>
    </location>
</feature>
<dbReference type="RefSeq" id="WP_170076703.1">
    <property type="nucleotide sequence ID" value="NZ_WOWC01000001.1"/>
</dbReference>
<sequence length="279" mass="29833">MKHDQSTFDRRTVLRTAAVLSAGLAGCLNGSGETSDGTTTPNDDSDEQGILRQVAVEGTELGVEHSSEADVDRVNLIQPNGELFGTREVAAGVQQVSFEIGTAYDPGEYWVIAVHGEETVAETSVKIRPQLEIVNVGLFRNNPDKPWDEVYGESETNRRKDSEAFVSIRNSGTGPDAATSLRFLSDVPNPAENPRNEGIYEADEVVIPAGGVRDVYSSSLPFSAQTGDEGMGCSVDMDSGEFSVHVGTRVSGTEIAENFGVSYSGSETMTDCEVKISVI</sequence>
<name>A0A847TWC4_HALVO</name>
<dbReference type="AlphaFoldDB" id="A0A847TWC4"/>
<reference evidence="2" key="1">
    <citation type="submission" date="2019-12" db="EMBL/GenBank/DDBJ databases">
        <title>Haloferax alexandrinus strain pws11.</title>
        <authorList>
            <person name="Verma D.K."/>
            <person name="Gopal K."/>
            <person name="Prasad E.S."/>
        </authorList>
    </citation>
    <scope>NUCLEOTIDE SEQUENCE</scope>
    <source>
        <strain evidence="2">Pws11</strain>
    </source>
</reference>
<evidence type="ECO:0008006" key="4">
    <source>
        <dbReference type="Google" id="ProtNLM"/>
    </source>
</evidence>
<dbReference type="PROSITE" id="PS51257">
    <property type="entry name" value="PROKAR_LIPOPROTEIN"/>
    <property type="match status" value="1"/>
</dbReference>
<gene>
    <name evidence="2" type="ORF">GOC85_13640</name>
</gene>
<evidence type="ECO:0000313" key="2">
    <source>
        <dbReference type="EMBL" id="NLV03610.1"/>
    </source>
</evidence>
<proteinExistence type="predicted"/>
<dbReference type="EMBL" id="WOWC01000001">
    <property type="protein sequence ID" value="NLV03610.1"/>
    <property type="molecule type" value="Genomic_DNA"/>
</dbReference>
<evidence type="ECO:0000313" key="3">
    <source>
        <dbReference type="Proteomes" id="UP000619835"/>
    </source>
</evidence>
<protein>
    <recommendedName>
        <fullName evidence="4">Secreted glycoprotein</fullName>
    </recommendedName>
</protein>
<organism evidence="2 3">
    <name type="scientific">Haloferax volcanii</name>
    <name type="common">Halobacterium volcanii</name>
    <dbReference type="NCBI Taxonomy" id="2246"/>
    <lineage>
        <taxon>Archaea</taxon>
        <taxon>Methanobacteriati</taxon>
        <taxon>Methanobacteriota</taxon>
        <taxon>Stenosarchaea group</taxon>
        <taxon>Halobacteria</taxon>
        <taxon>Halobacteriales</taxon>
        <taxon>Haloferacaceae</taxon>
        <taxon>Haloferax</taxon>
    </lineage>
</organism>
<accession>A0A847TWC4</accession>
<comment type="caution">
    <text evidence="2">The sequence shown here is derived from an EMBL/GenBank/DDBJ whole genome shotgun (WGS) entry which is preliminary data.</text>
</comment>